<protein>
    <submittedName>
        <fullName evidence="3">Alkaline phosphatase</fullName>
    </submittedName>
</protein>
<proteinExistence type="predicted"/>
<gene>
    <name evidence="3" type="ORF">GCM10010123_12250</name>
</gene>
<dbReference type="RefSeq" id="WP_189169055.1">
    <property type="nucleotide sequence ID" value="NZ_BMQB01000002.1"/>
</dbReference>
<sequence>MSYSGAVSRRTVLAGAAVAGAAVATGGAAIATAASALGPRLGPLRTDPFTLGVASGDPTDTGVVLWTRLAPEPLAPDGRGGMPARPVTVQWVLAADPQLRRVARRGTTQALPEYGHSVHVELAGLAPGRVYFYRFTADGYASEVGRTRTAPAPEQVPAGLRLAVASCAQYEHGYFSAYRALGAADPDLVLHLGDYLYEFAPGERPAPGGNVRGHSGTETVTLAQYRQRYAQYRTDPDLRFAHARAPWAVVYDDHEIANNWAGMRPEEPDPRFAARRAAAMRAYWENMPLRRAALPRGPDMQLYRRLRWGRLAAIHLLDTRQYRSARACGPGWRACPAAADPRRTMTGPAQERWLLDGLRDPTAQWNLIGQQVFFGRRDRDPGRAEVTRTDSWDGYPASRGRLVGAFPAARNPVLLTGDVHAHWAGQVARDLRDPASPPVAAELVCSSISSGGDGHDATPTAHPYQRLNPHLRFHNNQRGFLLLDVAAGGLTADFRSLPYVSRPGAAAFSRARFALADGDPALHRTHLQRLDRARAREVRAADVLRGPTR</sequence>
<feature type="domain" description="PhoD-like phosphatase metallophosphatase" evidence="1">
    <location>
        <begin position="162"/>
        <end position="494"/>
    </location>
</feature>
<feature type="domain" description="Phospholipase D N-terminal" evidence="2">
    <location>
        <begin position="51"/>
        <end position="149"/>
    </location>
</feature>
<evidence type="ECO:0000259" key="2">
    <source>
        <dbReference type="Pfam" id="PF16655"/>
    </source>
</evidence>
<evidence type="ECO:0000313" key="3">
    <source>
        <dbReference type="EMBL" id="GGJ84131.1"/>
    </source>
</evidence>
<dbReference type="Pfam" id="PF09423">
    <property type="entry name" value="PhoD"/>
    <property type="match status" value="1"/>
</dbReference>
<reference evidence="3" key="1">
    <citation type="journal article" date="2014" name="Int. J. Syst. Evol. Microbiol.">
        <title>Complete genome sequence of Corynebacterium casei LMG S-19264T (=DSM 44701T), isolated from a smear-ripened cheese.</title>
        <authorList>
            <consortium name="US DOE Joint Genome Institute (JGI-PGF)"/>
            <person name="Walter F."/>
            <person name="Albersmeier A."/>
            <person name="Kalinowski J."/>
            <person name="Ruckert C."/>
        </authorList>
    </citation>
    <scope>NUCLEOTIDE SEQUENCE</scope>
    <source>
        <strain evidence="3">JCM 3090</strain>
    </source>
</reference>
<dbReference type="Gene3D" id="2.60.40.380">
    <property type="entry name" value="Purple acid phosphatase-like, N-terminal"/>
    <property type="match status" value="1"/>
</dbReference>
<dbReference type="PANTHER" id="PTHR43606">
    <property type="entry name" value="PHOSPHATASE, PUTATIVE (AFU_ORTHOLOGUE AFUA_6G08710)-RELATED"/>
    <property type="match status" value="1"/>
</dbReference>
<keyword evidence="4" id="KW-1185">Reference proteome</keyword>
<dbReference type="InterPro" id="IPR029052">
    <property type="entry name" value="Metallo-depent_PP-like"/>
</dbReference>
<dbReference type="Pfam" id="PF16655">
    <property type="entry name" value="PhoD_N"/>
    <property type="match status" value="1"/>
</dbReference>
<dbReference type="Gene3D" id="3.60.21.70">
    <property type="entry name" value="PhoD-like phosphatase"/>
    <property type="match status" value="1"/>
</dbReference>
<reference evidence="3" key="2">
    <citation type="submission" date="2020-09" db="EMBL/GenBank/DDBJ databases">
        <authorList>
            <person name="Sun Q."/>
            <person name="Ohkuma M."/>
        </authorList>
    </citation>
    <scope>NUCLEOTIDE SEQUENCE</scope>
    <source>
        <strain evidence="3">JCM 3090</strain>
    </source>
</reference>
<dbReference type="InterPro" id="IPR018946">
    <property type="entry name" value="PhoD-like_MPP"/>
</dbReference>
<dbReference type="InterPro" id="IPR032093">
    <property type="entry name" value="PhoD_N"/>
</dbReference>
<evidence type="ECO:0000259" key="1">
    <source>
        <dbReference type="Pfam" id="PF09423"/>
    </source>
</evidence>
<name>A0A8J3B4F3_9ACTN</name>
<dbReference type="AlphaFoldDB" id="A0A8J3B4F3"/>
<dbReference type="EMBL" id="BMQB01000002">
    <property type="protein sequence ID" value="GGJ84131.1"/>
    <property type="molecule type" value="Genomic_DNA"/>
</dbReference>
<dbReference type="CDD" id="cd07389">
    <property type="entry name" value="MPP_PhoD"/>
    <property type="match status" value="1"/>
</dbReference>
<accession>A0A8J3B4F3</accession>
<dbReference type="SUPFAM" id="SSF56300">
    <property type="entry name" value="Metallo-dependent phosphatases"/>
    <property type="match status" value="1"/>
</dbReference>
<dbReference type="InterPro" id="IPR052900">
    <property type="entry name" value="Phospholipid_Metab_Enz"/>
</dbReference>
<dbReference type="InterPro" id="IPR038607">
    <property type="entry name" value="PhoD-like_sf"/>
</dbReference>
<dbReference type="PANTHER" id="PTHR43606:SF2">
    <property type="entry name" value="ALKALINE PHOSPHATASE FAMILY PROTEIN (AFU_ORTHOLOGUE AFUA_5G03860)"/>
    <property type="match status" value="1"/>
</dbReference>
<dbReference type="Proteomes" id="UP000649739">
    <property type="component" value="Unassembled WGS sequence"/>
</dbReference>
<evidence type="ECO:0000313" key="4">
    <source>
        <dbReference type="Proteomes" id="UP000649739"/>
    </source>
</evidence>
<dbReference type="InterPro" id="IPR006311">
    <property type="entry name" value="TAT_signal"/>
</dbReference>
<organism evidence="3 4">
    <name type="scientific">Pilimelia anulata</name>
    <dbReference type="NCBI Taxonomy" id="53371"/>
    <lineage>
        <taxon>Bacteria</taxon>
        <taxon>Bacillati</taxon>
        <taxon>Actinomycetota</taxon>
        <taxon>Actinomycetes</taxon>
        <taxon>Micromonosporales</taxon>
        <taxon>Micromonosporaceae</taxon>
        <taxon>Pilimelia</taxon>
    </lineage>
</organism>
<comment type="caution">
    <text evidence="3">The sequence shown here is derived from an EMBL/GenBank/DDBJ whole genome shotgun (WGS) entry which is preliminary data.</text>
</comment>
<dbReference type="PROSITE" id="PS51318">
    <property type="entry name" value="TAT"/>
    <property type="match status" value="1"/>
</dbReference>